<comment type="caution">
    <text evidence="4">The sequence shown here is derived from an EMBL/GenBank/DDBJ whole genome shotgun (WGS) entry which is preliminary data.</text>
</comment>
<dbReference type="PANTHER" id="PTHR22603:SF66">
    <property type="entry name" value="ETHANOLAMINE KINASE"/>
    <property type="match status" value="1"/>
</dbReference>
<dbReference type="GO" id="GO:0006646">
    <property type="term" value="P:phosphatidylethanolamine biosynthetic process"/>
    <property type="evidence" value="ECO:0007669"/>
    <property type="project" value="TreeGrafter"/>
</dbReference>
<dbReference type="Gene3D" id="3.90.1200.10">
    <property type="match status" value="1"/>
</dbReference>
<gene>
    <name evidence="4" type="ORF">GGI25_004101</name>
</gene>
<dbReference type="Proteomes" id="UP001151518">
    <property type="component" value="Unassembled WGS sequence"/>
</dbReference>
<proteinExistence type="inferred from homology"/>
<dbReference type="EC" id="2.7.1.82" evidence="3"/>
<dbReference type="Gene3D" id="3.30.200.20">
    <property type="entry name" value="Phosphorylase Kinase, domain 1"/>
    <property type="match status" value="1"/>
</dbReference>
<protein>
    <recommendedName>
        <fullName evidence="3">ethanolamine kinase</fullName>
        <ecNumber evidence="3">2.7.1.82</ecNumber>
    </recommendedName>
</protein>
<evidence type="ECO:0000256" key="3">
    <source>
        <dbReference type="ARBA" id="ARBA00038874"/>
    </source>
</evidence>
<evidence type="ECO:0000256" key="1">
    <source>
        <dbReference type="ARBA" id="ARBA00037883"/>
    </source>
</evidence>
<reference evidence="4" key="1">
    <citation type="submission" date="2022-07" db="EMBL/GenBank/DDBJ databases">
        <title>Phylogenomic reconstructions and comparative analyses of Kickxellomycotina fungi.</title>
        <authorList>
            <person name="Reynolds N.K."/>
            <person name="Stajich J.E."/>
            <person name="Barry K."/>
            <person name="Grigoriev I.V."/>
            <person name="Crous P."/>
            <person name="Smith M.E."/>
        </authorList>
    </citation>
    <scope>NUCLEOTIDE SEQUENCE</scope>
    <source>
        <strain evidence="4">NRRL 3115</strain>
    </source>
</reference>
<dbReference type="Pfam" id="PF01633">
    <property type="entry name" value="Choline_kinase"/>
    <property type="match status" value="1"/>
</dbReference>
<comment type="pathway">
    <text evidence="1">Phospholipid metabolism; phosphatidylethanolamine biosynthesis; phosphatidylethanolamine from ethanolamine: step 1/3.</text>
</comment>
<dbReference type="CDD" id="cd05157">
    <property type="entry name" value="ETNK_euk"/>
    <property type="match status" value="1"/>
</dbReference>
<name>A0A9W8G774_9FUNG</name>
<dbReference type="InterPro" id="IPR011009">
    <property type="entry name" value="Kinase-like_dom_sf"/>
</dbReference>
<dbReference type="OrthoDB" id="10267235at2759"/>
<dbReference type="PANTHER" id="PTHR22603">
    <property type="entry name" value="CHOLINE/ETHANOALAMINE KINASE"/>
    <property type="match status" value="1"/>
</dbReference>
<evidence type="ECO:0000313" key="4">
    <source>
        <dbReference type="EMBL" id="KAJ2675052.1"/>
    </source>
</evidence>
<dbReference type="GO" id="GO:0004305">
    <property type="term" value="F:ethanolamine kinase activity"/>
    <property type="evidence" value="ECO:0007669"/>
    <property type="project" value="UniProtKB-EC"/>
</dbReference>
<evidence type="ECO:0000313" key="5">
    <source>
        <dbReference type="Proteomes" id="UP001151518"/>
    </source>
</evidence>
<accession>A0A9W8G774</accession>
<evidence type="ECO:0000256" key="2">
    <source>
        <dbReference type="ARBA" id="ARBA00038211"/>
    </source>
</evidence>
<dbReference type="SUPFAM" id="SSF56112">
    <property type="entry name" value="Protein kinase-like (PK-like)"/>
    <property type="match status" value="1"/>
</dbReference>
<dbReference type="GO" id="GO:0005737">
    <property type="term" value="C:cytoplasm"/>
    <property type="evidence" value="ECO:0007669"/>
    <property type="project" value="TreeGrafter"/>
</dbReference>
<comment type="similarity">
    <text evidence="2">Belongs to the choline/ethanolamine kinase family.</text>
</comment>
<organism evidence="4 5">
    <name type="scientific">Coemansia spiralis</name>
    <dbReference type="NCBI Taxonomy" id="417178"/>
    <lineage>
        <taxon>Eukaryota</taxon>
        <taxon>Fungi</taxon>
        <taxon>Fungi incertae sedis</taxon>
        <taxon>Zoopagomycota</taxon>
        <taxon>Kickxellomycotina</taxon>
        <taxon>Kickxellomycetes</taxon>
        <taxon>Kickxellales</taxon>
        <taxon>Kickxellaceae</taxon>
        <taxon>Coemansia</taxon>
    </lineage>
</organism>
<dbReference type="AlphaFoldDB" id="A0A9W8G774"/>
<sequence length="351" mass="40467">MTNSRFLECDYDPATLVKAIPYVAKVIRDEPLLFDDAKDLLVSVFPEWRDDKIALKQSQDGITNKLVMCTNEDTKKTVLIRAYGKRTEVIIDRSKELLNMAGLAHLGMCPPIYARFENGLVYGFISGTVAKSEEMGSDLWAPLIAQAVARWSQINLPGDHSPQLFPCIRRWMADVPEKYENPKANATFRSYFSMEKLATEATELEATLFKLNSPVVFAHNDLLSGNIIISESKDKVSFIDYEYGMYNYRAFDIANHFNEYAGFECDYSRYPTKQVQLKWFKVYLDTIDQDSSPEALEAMYKEVSFFQLASHFYWGVWALVQAAISDIDFDYMEYAKMRFDQYYKVKAQILN</sequence>
<dbReference type="EMBL" id="JANBTW010000051">
    <property type="protein sequence ID" value="KAJ2675052.1"/>
    <property type="molecule type" value="Genomic_DNA"/>
</dbReference>